<evidence type="ECO:0000256" key="2">
    <source>
        <dbReference type="ARBA" id="ARBA00022679"/>
    </source>
</evidence>
<dbReference type="EMBL" id="BIXY01000011">
    <property type="protein sequence ID" value="GCF07544.1"/>
    <property type="molecule type" value="Genomic_DNA"/>
</dbReference>
<dbReference type="Gene3D" id="3.40.1780.10">
    <property type="entry name" value="QueA-like"/>
    <property type="match status" value="1"/>
</dbReference>
<evidence type="ECO:0000256" key="1">
    <source>
        <dbReference type="ARBA" id="ARBA00022490"/>
    </source>
</evidence>
<dbReference type="PANTHER" id="PTHR30307:SF0">
    <property type="entry name" value="S-ADENOSYLMETHIONINE:TRNA RIBOSYLTRANSFERASE-ISOMERASE"/>
    <property type="match status" value="1"/>
</dbReference>
<dbReference type="AlphaFoldDB" id="A0A5A5T9F2"/>
<organism evidence="5 6">
    <name type="scientific">Dictyobacter arantiisoli</name>
    <dbReference type="NCBI Taxonomy" id="2014874"/>
    <lineage>
        <taxon>Bacteria</taxon>
        <taxon>Bacillati</taxon>
        <taxon>Chloroflexota</taxon>
        <taxon>Ktedonobacteria</taxon>
        <taxon>Ktedonobacterales</taxon>
        <taxon>Dictyobacteraceae</taxon>
        <taxon>Dictyobacter</taxon>
    </lineage>
</organism>
<dbReference type="Pfam" id="PF02547">
    <property type="entry name" value="Queuosine_synth"/>
    <property type="match status" value="1"/>
</dbReference>
<proteinExistence type="predicted"/>
<dbReference type="GO" id="GO:0051075">
    <property type="term" value="F:S-adenosylmethionine:tRNA ribosyltransferase-isomerase activity"/>
    <property type="evidence" value="ECO:0007669"/>
    <property type="project" value="TreeGrafter"/>
</dbReference>
<name>A0A5A5T9F2_9CHLR</name>
<dbReference type="Proteomes" id="UP000322530">
    <property type="component" value="Unassembled WGS sequence"/>
</dbReference>
<keyword evidence="2" id="KW-0808">Transferase</keyword>
<evidence type="ECO:0000256" key="4">
    <source>
        <dbReference type="ARBA" id="ARBA00022785"/>
    </source>
</evidence>
<keyword evidence="1" id="KW-0963">Cytoplasm</keyword>
<dbReference type="PANTHER" id="PTHR30307">
    <property type="entry name" value="S-ADENOSYLMETHIONINE:TRNA RIBOSYLTRANSFERASE-ISOMERASE"/>
    <property type="match status" value="1"/>
</dbReference>
<evidence type="ECO:0008006" key="7">
    <source>
        <dbReference type="Google" id="ProtNLM"/>
    </source>
</evidence>
<gene>
    <name evidence="5" type="ORF">KDI_11080</name>
</gene>
<dbReference type="SUPFAM" id="SSF111337">
    <property type="entry name" value="QueA-like"/>
    <property type="match status" value="1"/>
</dbReference>
<evidence type="ECO:0000313" key="6">
    <source>
        <dbReference type="Proteomes" id="UP000322530"/>
    </source>
</evidence>
<dbReference type="InterPro" id="IPR036100">
    <property type="entry name" value="QueA_sf"/>
</dbReference>
<reference evidence="5 6" key="1">
    <citation type="submission" date="2019-01" db="EMBL/GenBank/DDBJ databases">
        <title>Draft genome sequence of Dictyobacter sp. Uno17.</title>
        <authorList>
            <person name="Wang C.M."/>
            <person name="Zheng Y."/>
            <person name="Sakai Y."/>
            <person name="Abe K."/>
            <person name="Yokota A."/>
            <person name="Yabe S."/>
        </authorList>
    </citation>
    <scope>NUCLEOTIDE SEQUENCE [LARGE SCALE GENOMIC DNA]</scope>
    <source>
        <strain evidence="5 6">Uno17</strain>
    </source>
</reference>
<sequence length="120" mass="13404">MTSLESHEPPYEEYYRVSSTSARLITTARADGRRLIAVGTTVVRTLETVMDDQGSTHPGEGWTSIIVSPERGDTRSVHALLTGFHEPQATHLAMLEAFASRHHLKLAYQAALNTGYRWHE</sequence>
<dbReference type="InterPro" id="IPR042118">
    <property type="entry name" value="QueA_dom1"/>
</dbReference>
<evidence type="ECO:0000256" key="3">
    <source>
        <dbReference type="ARBA" id="ARBA00022691"/>
    </source>
</evidence>
<evidence type="ECO:0000313" key="5">
    <source>
        <dbReference type="EMBL" id="GCF07544.1"/>
    </source>
</evidence>
<accession>A0A5A5T9F2</accession>
<keyword evidence="6" id="KW-1185">Reference proteome</keyword>
<dbReference type="GO" id="GO:0008616">
    <property type="term" value="P:tRNA queuosine(34) biosynthetic process"/>
    <property type="evidence" value="ECO:0007669"/>
    <property type="project" value="UniProtKB-KW"/>
</dbReference>
<keyword evidence="4" id="KW-0671">Queuosine biosynthesis</keyword>
<dbReference type="InterPro" id="IPR003699">
    <property type="entry name" value="QueA"/>
</dbReference>
<protein>
    <recommendedName>
        <fullName evidence="7">S-adenosylmethionine:tRNA ribosyltransferase-isomerase</fullName>
    </recommendedName>
</protein>
<comment type="caution">
    <text evidence="5">The sequence shown here is derived from an EMBL/GenBank/DDBJ whole genome shotgun (WGS) entry which is preliminary data.</text>
</comment>
<keyword evidence="3" id="KW-0949">S-adenosyl-L-methionine</keyword>